<comment type="caution">
    <text evidence="1">The sequence shown here is derived from an EMBL/GenBank/DDBJ whole genome shotgun (WGS) entry which is preliminary data.</text>
</comment>
<feature type="non-terminal residue" evidence="1">
    <location>
        <position position="85"/>
    </location>
</feature>
<evidence type="ECO:0000313" key="1">
    <source>
        <dbReference type="EMBL" id="MES1921410.1"/>
    </source>
</evidence>
<dbReference type="Proteomes" id="UP001439008">
    <property type="component" value="Unassembled WGS sequence"/>
</dbReference>
<organism evidence="1 2">
    <name type="scientific">Bonamia ostreae</name>
    <dbReference type="NCBI Taxonomy" id="126728"/>
    <lineage>
        <taxon>Eukaryota</taxon>
        <taxon>Sar</taxon>
        <taxon>Rhizaria</taxon>
        <taxon>Endomyxa</taxon>
        <taxon>Ascetosporea</taxon>
        <taxon>Haplosporida</taxon>
        <taxon>Bonamia</taxon>
    </lineage>
</organism>
<name>A0ABV2AP23_9EUKA</name>
<keyword evidence="2" id="KW-1185">Reference proteome</keyword>
<proteinExistence type="predicted"/>
<reference evidence="1 2" key="1">
    <citation type="journal article" date="2024" name="BMC Biol.">
        <title>Comparative genomics of Ascetosporea gives new insight into the evolutionary basis for animal parasitism in Rhizaria.</title>
        <authorList>
            <person name="Hiltunen Thoren M."/>
            <person name="Onut-Brannstrom I."/>
            <person name="Alfjorden A."/>
            <person name="Peckova H."/>
            <person name="Swords F."/>
            <person name="Hooper C."/>
            <person name="Holzer A.S."/>
            <person name="Bass D."/>
            <person name="Burki F."/>
        </authorList>
    </citation>
    <scope>NUCLEOTIDE SEQUENCE [LARGE SCALE GENOMIC DNA]</scope>
    <source>
        <strain evidence="1">20-A016</strain>
    </source>
</reference>
<protein>
    <submittedName>
        <fullName evidence="1">Uncharacterized protein</fullName>
    </submittedName>
</protein>
<dbReference type="EMBL" id="JBDODL010001324">
    <property type="protein sequence ID" value="MES1921410.1"/>
    <property type="molecule type" value="Genomic_DNA"/>
</dbReference>
<gene>
    <name evidence="1" type="ORF">MHBO_002940</name>
</gene>
<accession>A0ABV2AP23</accession>
<sequence>MILKNTTPYNKAQQIMYEKLLSSYNPLRAECLVSAWINYHHFRCKYNPEVEKIIEQFPHPKTLQKNEDESFPENFVFEAFPKSLN</sequence>
<evidence type="ECO:0000313" key="2">
    <source>
        <dbReference type="Proteomes" id="UP001439008"/>
    </source>
</evidence>